<reference evidence="2" key="2">
    <citation type="submission" date="2020-11" db="EMBL/GenBank/DDBJ databases">
        <authorList>
            <consortium name="DOE Joint Genome Institute"/>
            <person name="Kuo A."/>
            <person name="Miyauchi S."/>
            <person name="Kiss E."/>
            <person name="Drula E."/>
            <person name="Kohler A."/>
            <person name="Sanchez-Garcia M."/>
            <person name="Andreopoulos B."/>
            <person name="Barry K.W."/>
            <person name="Bonito G."/>
            <person name="Buee M."/>
            <person name="Carver A."/>
            <person name="Chen C."/>
            <person name="Cichocki N."/>
            <person name="Clum A."/>
            <person name="Culley D."/>
            <person name="Crous P.W."/>
            <person name="Fauchery L."/>
            <person name="Girlanda M."/>
            <person name="Hayes R."/>
            <person name="Keri Z."/>
            <person name="Labutti K."/>
            <person name="Lipzen A."/>
            <person name="Lombard V."/>
            <person name="Magnuson J."/>
            <person name="Maillard F."/>
            <person name="Morin E."/>
            <person name="Murat C."/>
            <person name="Nolan M."/>
            <person name="Ohm R."/>
            <person name="Pangilinan J."/>
            <person name="Pereira M."/>
            <person name="Perotto S."/>
            <person name="Peter M."/>
            <person name="Riley R."/>
            <person name="Sitrit Y."/>
            <person name="Stielow B."/>
            <person name="Szollosi G."/>
            <person name="Zifcakova L."/>
            <person name="Stursova M."/>
            <person name="Spatafora J.W."/>
            <person name="Tedersoo L."/>
            <person name="Vaario L.-M."/>
            <person name="Yamada A."/>
            <person name="Yan M."/>
            <person name="Wang P."/>
            <person name="Xu J."/>
            <person name="Bruns T."/>
            <person name="Baldrian P."/>
            <person name="Vilgalys R."/>
            <person name="Henrissat B."/>
            <person name="Grigoriev I.V."/>
            <person name="Hibbett D."/>
            <person name="Nagy L.G."/>
            <person name="Martin F.M."/>
        </authorList>
    </citation>
    <scope>NUCLEOTIDE SEQUENCE</scope>
    <source>
        <strain evidence="2">UH-Tt-Lm1</strain>
    </source>
</reference>
<evidence type="ECO:0000256" key="1">
    <source>
        <dbReference type="SAM" id="MobiDB-lite"/>
    </source>
</evidence>
<feature type="compositionally biased region" description="Low complexity" evidence="1">
    <location>
        <begin position="596"/>
        <end position="620"/>
    </location>
</feature>
<reference evidence="2" key="1">
    <citation type="journal article" date="2020" name="Nat. Commun.">
        <title>Large-scale genome sequencing of mycorrhizal fungi provides insights into the early evolution of symbiotic traits.</title>
        <authorList>
            <person name="Miyauchi S."/>
            <person name="Kiss E."/>
            <person name="Kuo A."/>
            <person name="Drula E."/>
            <person name="Kohler A."/>
            <person name="Sanchez-Garcia M."/>
            <person name="Morin E."/>
            <person name="Andreopoulos B."/>
            <person name="Barry K.W."/>
            <person name="Bonito G."/>
            <person name="Buee M."/>
            <person name="Carver A."/>
            <person name="Chen C."/>
            <person name="Cichocki N."/>
            <person name="Clum A."/>
            <person name="Culley D."/>
            <person name="Crous P.W."/>
            <person name="Fauchery L."/>
            <person name="Girlanda M."/>
            <person name="Hayes R.D."/>
            <person name="Keri Z."/>
            <person name="LaButti K."/>
            <person name="Lipzen A."/>
            <person name="Lombard V."/>
            <person name="Magnuson J."/>
            <person name="Maillard F."/>
            <person name="Murat C."/>
            <person name="Nolan M."/>
            <person name="Ohm R.A."/>
            <person name="Pangilinan J."/>
            <person name="Pereira M.F."/>
            <person name="Perotto S."/>
            <person name="Peter M."/>
            <person name="Pfister S."/>
            <person name="Riley R."/>
            <person name="Sitrit Y."/>
            <person name="Stielow J.B."/>
            <person name="Szollosi G."/>
            <person name="Zifcakova L."/>
            <person name="Stursova M."/>
            <person name="Spatafora J.W."/>
            <person name="Tedersoo L."/>
            <person name="Vaario L.M."/>
            <person name="Yamada A."/>
            <person name="Yan M."/>
            <person name="Wang P."/>
            <person name="Xu J."/>
            <person name="Bruns T."/>
            <person name="Baldrian P."/>
            <person name="Vilgalys R."/>
            <person name="Dunand C."/>
            <person name="Henrissat B."/>
            <person name="Grigoriev I.V."/>
            <person name="Hibbett D."/>
            <person name="Nagy L.G."/>
            <person name="Martin F.M."/>
        </authorList>
    </citation>
    <scope>NUCLEOTIDE SEQUENCE</scope>
    <source>
        <strain evidence="2">UH-Tt-Lm1</strain>
    </source>
</reference>
<feature type="compositionally biased region" description="Pro residues" evidence="1">
    <location>
        <begin position="72"/>
        <end position="83"/>
    </location>
</feature>
<accession>A0A9P6L423</accession>
<feature type="region of interest" description="Disordered" evidence="1">
    <location>
        <begin position="727"/>
        <end position="821"/>
    </location>
</feature>
<evidence type="ECO:0000313" key="3">
    <source>
        <dbReference type="Proteomes" id="UP000736335"/>
    </source>
</evidence>
<feature type="compositionally biased region" description="Acidic residues" evidence="1">
    <location>
        <begin position="793"/>
        <end position="802"/>
    </location>
</feature>
<proteinExistence type="predicted"/>
<sequence length="844" mass="92583">MHPPSSASTGTHLTTSRIHRILRPLKTKCAGFVSAVASAGGKSTGGVRITYGSRNRISRTNSSSSSSTGTHEPPPLAVLPPPEQMHHSKSASQYDSTGNQLALSKNIYGIRDTFRNVINIAFGGAWNDFFTRGYGPSAASAHNPASSSNGRVVSLAGLCAIVVGRELGTGPEGDGEQEEGTAEDEEEEATRWVDEIYEEIPFHVRRWAVVSHALQIILRSCPPHPTLLHLLLEVLITHPHSSHTIPLAETVLQSLIAASFTSPSNPTAIAPLQPPICHAAHPAFLTSLLTLWCSSSFGDSETFLSILLNVSVYGTSEAWTSKAVSSFAKVLSKGNFNSLVRMATCLIDIIAQSKHKTSKVDKRPAERRMALLLRWLQQILDRLVYTDYVEGDTELCLRCLELVSVYFESGLASRLLAGGGKPANEVDGTMINITAWFLAVFPPAFSPVEDARRLIRYLQTSNARPAIFTPLVTRFFESVSDDEVPWDMLVQLHSFASALNSNELYELELSMVRQIREEFQSVFEVTLAYEPEYEQIMGDLQRSIESAEAGIAAAGPLNARASSSQLISPAVTPLVHRQRYLPLPISFRSSRRTHRTNSSPTPCRQRSLSQSPPSSPISSKSKSRTNTPPTPNKHRHVPPPPKFSCPSPLPPPSDTPLKKRKRAMAYVELTPWIVKKRRMLAQGQSYTAENVRAPLMDFPHPILFGVRKHNPRMQVPVYPQDRPVRVVGEERHSSADTASSCSPSSSRTMLIASRRYGRAPSPSPVPCGGEDDDVPETSEESTSDSDTGNGESDPSEEDEDEPVVLPTSDDPLNLFALPDSSPRVRLVRNKRLRPLSRLRLAFSP</sequence>
<feature type="region of interest" description="Disordered" evidence="1">
    <location>
        <begin position="585"/>
        <end position="659"/>
    </location>
</feature>
<name>A0A9P6L423_9AGAM</name>
<dbReference type="EMBL" id="WIUZ02000013">
    <property type="protein sequence ID" value="KAF9781698.1"/>
    <property type="molecule type" value="Genomic_DNA"/>
</dbReference>
<feature type="region of interest" description="Disordered" evidence="1">
    <location>
        <begin position="39"/>
        <end position="96"/>
    </location>
</feature>
<feature type="compositionally biased region" description="Acidic residues" evidence="1">
    <location>
        <begin position="769"/>
        <end position="783"/>
    </location>
</feature>
<feature type="compositionally biased region" description="Acidic residues" evidence="1">
    <location>
        <begin position="173"/>
        <end position="188"/>
    </location>
</feature>
<dbReference type="Proteomes" id="UP000736335">
    <property type="component" value="Unassembled WGS sequence"/>
</dbReference>
<protein>
    <submittedName>
        <fullName evidence="2">Uncharacterized protein</fullName>
    </submittedName>
</protein>
<organism evidence="2 3">
    <name type="scientific">Thelephora terrestris</name>
    <dbReference type="NCBI Taxonomy" id="56493"/>
    <lineage>
        <taxon>Eukaryota</taxon>
        <taxon>Fungi</taxon>
        <taxon>Dikarya</taxon>
        <taxon>Basidiomycota</taxon>
        <taxon>Agaricomycotina</taxon>
        <taxon>Agaricomycetes</taxon>
        <taxon>Thelephorales</taxon>
        <taxon>Thelephoraceae</taxon>
        <taxon>Thelephora</taxon>
    </lineage>
</organism>
<feature type="region of interest" description="Disordered" evidence="1">
    <location>
        <begin position="166"/>
        <end position="189"/>
    </location>
</feature>
<keyword evidence="3" id="KW-1185">Reference proteome</keyword>
<evidence type="ECO:0000313" key="2">
    <source>
        <dbReference type="EMBL" id="KAF9781698.1"/>
    </source>
</evidence>
<feature type="compositionally biased region" description="Low complexity" evidence="1">
    <location>
        <begin position="39"/>
        <end position="70"/>
    </location>
</feature>
<gene>
    <name evidence="2" type="ORF">BJ322DRAFT_239290</name>
</gene>
<dbReference type="AlphaFoldDB" id="A0A9P6L423"/>
<feature type="compositionally biased region" description="Pro residues" evidence="1">
    <location>
        <begin position="638"/>
        <end position="654"/>
    </location>
</feature>
<comment type="caution">
    <text evidence="2">The sequence shown here is derived from an EMBL/GenBank/DDBJ whole genome shotgun (WGS) entry which is preliminary data.</text>
</comment>
<feature type="compositionally biased region" description="Low complexity" evidence="1">
    <location>
        <begin position="735"/>
        <end position="746"/>
    </location>
</feature>
<dbReference type="OrthoDB" id="3158032at2759"/>